<accession>A0ABY4GDF4</accession>
<dbReference type="RefSeq" id="WP_245126653.1">
    <property type="nucleotide sequence ID" value="NZ_CP095063.1"/>
</dbReference>
<protein>
    <submittedName>
        <fullName evidence="4">DegT/DnrJ/EryC1/StrS family aminotransferase</fullName>
    </submittedName>
</protein>
<evidence type="ECO:0000256" key="1">
    <source>
        <dbReference type="ARBA" id="ARBA00022898"/>
    </source>
</evidence>
<name>A0ABY4GDF4_9BACT</name>
<dbReference type="SUPFAM" id="SSF53383">
    <property type="entry name" value="PLP-dependent transferases"/>
    <property type="match status" value="1"/>
</dbReference>
<keyword evidence="4" id="KW-0614">Plasmid</keyword>
<dbReference type="InterPro" id="IPR000653">
    <property type="entry name" value="DegT/StrS_aminotransferase"/>
</dbReference>
<proteinExistence type="inferred from homology"/>
<geneLocation type="plasmid" evidence="4 5">
    <name>unnamed2</name>
</geneLocation>
<evidence type="ECO:0000313" key="5">
    <source>
        <dbReference type="Proteomes" id="UP000830401"/>
    </source>
</evidence>
<keyword evidence="5" id="KW-1185">Reference proteome</keyword>
<keyword evidence="4" id="KW-0032">Aminotransferase</keyword>
<dbReference type="InterPro" id="IPR015421">
    <property type="entry name" value="PyrdxlP-dep_Trfase_major"/>
</dbReference>
<dbReference type="Gene3D" id="3.40.640.10">
    <property type="entry name" value="Type I PLP-dependent aspartate aminotransferase-like (Major domain)"/>
    <property type="match status" value="1"/>
</dbReference>
<evidence type="ECO:0000313" key="4">
    <source>
        <dbReference type="EMBL" id="UOQ68953.1"/>
    </source>
</evidence>
<sequence length="367" mass="40796">MIYVTHSYLPPLEEYVSYLTGIWERNQLTNNGPLLLELESRLSAYLGGPRVQFTSNGTIALQLAIQALNLTGEIITTPFSYVATTSVILWEKCTPVYVDIEEDTFCIDADKIEAAITPRTSAILATHVYGYPCDVVKIEAIAQRHQLKVIYDGAHAFGTKVAGRSLLTYGDLTACSFHATKLFHTGEGGALIAHTDEMAKKIWLLKSFGHFGDDHMMLGINGKNSEFHAALGLCMLPRVTDFIATRAQLYQLYHNELAGLALRYPVMPAGIEYNYAYFPVVFENEAQLLDIKQLLAENEIDARRYFFPSLNNLPYAPGESCPVAEDIATRVLCLPFYPQLPPMQVRRIAGLVRAGLTRKLPVAPCTI</sequence>
<dbReference type="EMBL" id="CP095063">
    <property type="protein sequence ID" value="UOQ68953.1"/>
    <property type="molecule type" value="Genomic_DNA"/>
</dbReference>
<dbReference type="Proteomes" id="UP000830401">
    <property type="component" value="Plasmid unnamed2"/>
</dbReference>
<dbReference type="InterPro" id="IPR015424">
    <property type="entry name" value="PyrdxlP-dep_Trfase"/>
</dbReference>
<reference evidence="4" key="1">
    <citation type="submission" date="2022-04" db="EMBL/GenBank/DDBJ databases">
        <title>Hymenobacter sp. isolated from the air.</title>
        <authorList>
            <person name="Won M."/>
            <person name="Lee C.-M."/>
            <person name="Woen H.-Y."/>
            <person name="Kwon S.-W."/>
        </authorList>
    </citation>
    <scope>NUCLEOTIDE SEQUENCE</scope>
    <source>
        <strain evidence="4">5420S-77</strain>
        <plasmid evidence="4">unnamed2</plasmid>
    </source>
</reference>
<organism evidence="4 5">
    <name type="scientific">Hymenobacter volaticus</name>
    <dbReference type="NCBI Taxonomy" id="2932254"/>
    <lineage>
        <taxon>Bacteria</taxon>
        <taxon>Pseudomonadati</taxon>
        <taxon>Bacteroidota</taxon>
        <taxon>Cytophagia</taxon>
        <taxon>Cytophagales</taxon>
        <taxon>Hymenobacteraceae</taxon>
        <taxon>Hymenobacter</taxon>
    </lineage>
</organism>
<dbReference type="GO" id="GO:0008483">
    <property type="term" value="F:transaminase activity"/>
    <property type="evidence" value="ECO:0007669"/>
    <property type="project" value="UniProtKB-KW"/>
</dbReference>
<dbReference type="PANTHER" id="PTHR30244:SF9">
    <property type="entry name" value="PROTEIN RV3402C"/>
    <property type="match status" value="1"/>
</dbReference>
<evidence type="ECO:0000256" key="3">
    <source>
        <dbReference type="RuleBase" id="RU004508"/>
    </source>
</evidence>
<evidence type="ECO:0000256" key="2">
    <source>
        <dbReference type="ARBA" id="ARBA00037999"/>
    </source>
</evidence>
<keyword evidence="4" id="KW-0808">Transferase</keyword>
<dbReference type="CDD" id="cd00616">
    <property type="entry name" value="AHBA_syn"/>
    <property type="match status" value="1"/>
</dbReference>
<gene>
    <name evidence="4" type="ORF">MUN86_24935</name>
</gene>
<keyword evidence="1 3" id="KW-0663">Pyridoxal phosphate</keyword>
<dbReference type="PANTHER" id="PTHR30244">
    <property type="entry name" value="TRANSAMINASE"/>
    <property type="match status" value="1"/>
</dbReference>
<dbReference type="Pfam" id="PF01041">
    <property type="entry name" value="DegT_DnrJ_EryC1"/>
    <property type="match status" value="1"/>
</dbReference>
<comment type="similarity">
    <text evidence="2 3">Belongs to the DegT/DnrJ/EryC1 family.</text>
</comment>
<dbReference type="PIRSF" id="PIRSF000390">
    <property type="entry name" value="PLP_StrS"/>
    <property type="match status" value="1"/>
</dbReference>